<name>A0A419HYF0_9PSEU</name>
<dbReference type="EMBL" id="QZFV01000104">
    <property type="protein sequence ID" value="RJQ82117.1"/>
    <property type="molecule type" value="Genomic_DNA"/>
</dbReference>
<evidence type="ECO:0000313" key="2">
    <source>
        <dbReference type="EMBL" id="RJQ82117.1"/>
    </source>
</evidence>
<accession>A0A419HYF0</accession>
<dbReference type="RefSeq" id="WP_120025392.1">
    <property type="nucleotide sequence ID" value="NZ_QZFV01000104.1"/>
</dbReference>
<dbReference type="AlphaFoldDB" id="A0A419HYF0"/>
<sequence>MSDDRSREGRTTQIGDGADDGAEGDAALFEQLRVAGFSGPSRRLVTREIAAYCQTVVGAWVETREIFRRRGYVLRQQSWPAG</sequence>
<proteinExistence type="predicted"/>
<feature type="compositionally biased region" description="Basic and acidic residues" evidence="1">
    <location>
        <begin position="1"/>
        <end position="10"/>
    </location>
</feature>
<comment type="caution">
    <text evidence="2">The sequence shown here is derived from an EMBL/GenBank/DDBJ whole genome shotgun (WGS) entry which is preliminary data.</text>
</comment>
<gene>
    <name evidence="2" type="ORF">D5S19_22470</name>
</gene>
<evidence type="ECO:0000256" key="1">
    <source>
        <dbReference type="SAM" id="MobiDB-lite"/>
    </source>
</evidence>
<dbReference type="OrthoDB" id="3215396at2"/>
<feature type="region of interest" description="Disordered" evidence="1">
    <location>
        <begin position="1"/>
        <end position="22"/>
    </location>
</feature>
<evidence type="ECO:0000313" key="3">
    <source>
        <dbReference type="Proteomes" id="UP000285112"/>
    </source>
</evidence>
<reference evidence="2 3" key="1">
    <citation type="submission" date="2018-09" db="EMBL/GenBank/DDBJ databases">
        <title>YIM PH 21725 draft genome.</title>
        <authorList>
            <person name="Miao C."/>
        </authorList>
    </citation>
    <scope>NUCLEOTIDE SEQUENCE [LARGE SCALE GENOMIC DNA]</scope>
    <source>
        <strain evidence="3">YIM PH21725</strain>
    </source>
</reference>
<protein>
    <submittedName>
        <fullName evidence="2">Uncharacterized protein</fullName>
    </submittedName>
</protein>
<dbReference type="Proteomes" id="UP000285112">
    <property type="component" value="Unassembled WGS sequence"/>
</dbReference>
<organism evidence="2 3">
    <name type="scientific">Amycolatopsis panacis</name>
    <dbReference type="NCBI Taxonomy" id="2340917"/>
    <lineage>
        <taxon>Bacteria</taxon>
        <taxon>Bacillati</taxon>
        <taxon>Actinomycetota</taxon>
        <taxon>Actinomycetes</taxon>
        <taxon>Pseudonocardiales</taxon>
        <taxon>Pseudonocardiaceae</taxon>
        <taxon>Amycolatopsis</taxon>
    </lineage>
</organism>
<keyword evidence="3" id="KW-1185">Reference proteome</keyword>